<reference evidence="1" key="1">
    <citation type="submission" date="2021-01" db="EMBL/GenBank/DDBJ databases">
        <title>Phytophthora aleatoria, a newly-described species from Pinus radiata is distinct from Phytophthora cactorum isolates based on comparative genomics.</title>
        <authorList>
            <person name="Mcdougal R."/>
            <person name="Panda P."/>
            <person name="Williams N."/>
            <person name="Studholme D.J."/>
        </authorList>
    </citation>
    <scope>NUCLEOTIDE SEQUENCE</scope>
    <source>
        <strain evidence="1">NZFS 3830</strain>
    </source>
</reference>
<proteinExistence type="predicted"/>
<gene>
    <name evidence="1" type="ORF">JG687_00002701</name>
</gene>
<organism evidence="1 2">
    <name type="scientific">Phytophthora cactorum</name>
    <dbReference type="NCBI Taxonomy" id="29920"/>
    <lineage>
        <taxon>Eukaryota</taxon>
        <taxon>Sar</taxon>
        <taxon>Stramenopiles</taxon>
        <taxon>Oomycota</taxon>
        <taxon>Peronosporomycetes</taxon>
        <taxon>Peronosporales</taxon>
        <taxon>Peronosporaceae</taxon>
        <taxon>Phytophthora</taxon>
    </lineage>
</organism>
<dbReference type="VEuPathDB" id="FungiDB:PC110_g9916"/>
<evidence type="ECO:0000313" key="2">
    <source>
        <dbReference type="Proteomes" id="UP000688947"/>
    </source>
</evidence>
<sequence length="148" mass="15155">MHVHRSNIGALFICPATSHPRIQTSGIKMRVLQITGLVLLWVWTGVQVATAASCSDQVSSGDKSVGISGEDAPTCPSGGGVGCFESTPCRFCMAFSTPQSSHLAACTTTTTTASSTSVYPTVTPSVAPTVAPTSTISDDDCTEALTVA</sequence>
<name>A0A8T1UUA1_9STRA</name>
<dbReference type="AlphaFoldDB" id="A0A8T1UUA1"/>
<protein>
    <submittedName>
        <fullName evidence="1">Uncharacterized protein</fullName>
    </submittedName>
</protein>
<dbReference type="EMBL" id="JAENGZ010000076">
    <property type="protein sequence ID" value="KAG6970328.1"/>
    <property type="molecule type" value="Genomic_DNA"/>
</dbReference>
<dbReference type="OrthoDB" id="126006at2759"/>
<dbReference type="Proteomes" id="UP000688947">
    <property type="component" value="Unassembled WGS sequence"/>
</dbReference>
<evidence type="ECO:0000313" key="1">
    <source>
        <dbReference type="EMBL" id="KAG6970328.1"/>
    </source>
</evidence>
<comment type="caution">
    <text evidence="1">The sequence shown here is derived from an EMBL/GenBank/DDBJ whole genome shotgun (WGS) entry which is preliminary data.</text>
</comment>
<accession>A0A8T1UUA1</accession>